<dbReference type="PROSITE" id="PS51353">
    <property type="entry name" value="ARSC"/>
    <property type="match status" value="1"/>
</dbReference>
<proteinExistence type="inferred from homology"/>
<dbReference type="EC" id="1.20.4.1" evidence="4"/>
<dbReference type="OMA" id="DMMRTKE"/>
<dbReference type="EMBL" id="JQIM01000008">
    <property type="protein sequence ID" value="KGX16148.1"/>
    <property type="molecule type" value="Genomic_DNA"/>
</dbReference>
<dbReference type="OrthoDB" id="9790554at2"/>
<evidence type="ECO:0000256" key="3">
    <source>
        <dbReference type="PROSITE-ProRule" id="PRU01282"/>
    </source>
</evidence>
<dbReference type="Proteomes" id="UP000030475">
    <property type="component" value="Unassembled WGS sequence"/>
</dbReference>
<protein>
    <recommendedName>
        <fullName evidence="4">Arsenate reductase</fullName>
        <ecNumber evidence="4">1.20.4.1</ecNumber>
    </recommendedName>
</protein>
<sequence>MITIYHNPRCSKSRETLALVETLNPTGEAINVVEYLKQPPTAAQLKVLHRQLGRPVRDMIRDNEAPYKDLNLADAALSDTQLYDAIAEHPILLQRPIVVHGDKAAIGRPPEAVRSLFE</sequence>
<dbReference type="Gene3D" id="3.40.30.10">
    <property type="entry name" value="Glutaredoxin"/>
    <property type="match status" value="1"/>
</dbReference>
<dbReference type="NCBIfam" id="TIGR00014">
    <property type="entry name" value="arsC"/>
    <property type="match status" value="1"/>
</dbReference>
<dbReference type="InterPro" id="IPR006660">
    <property type="entry name" value="Arsenate_reductase-like"/>
</dbReference>
<dbReference type="InterPro" id="IPR036249">
    <property type="entry name" value="Thioredoxin-like_sf"/>
</dbReference>
<dbReference type="Proteomes" id="UP000231878">
    <property type="component" value="Unassembled WGS sequence"/>
</dbReference>
<dbReference type="AlphaFoldDB" id="A0A069BGA4"/>
<evidence type="ECO:0000313" key="8">
    <source>
        <dbReference type="Proteomes" id="UP000231878"/>
    </source>
</evidence>
<evidence type="ECO:0000313" key="5">
    <source>
        <dbReference type="EMBL" id="KGX16148.1"/>
    </source>
</evidence>
<dbReference type="SUPFAM" id="SSF52833">
    <property type="entry name" value="Thioredoxin-like"/>
    <property type="match status" value="1"/>
</dbReference>
<evidence type="ECO:0000313" key="6">
    <source>
        <dbReference type="EMBL" id="PJO64197.1"/>
    </source>
</evidence>
<comment type="catalytic activity">
    <reaction evidence="4">
        <text>[glutaredoxin]-dithiol + arsenate + glutathione + H(+) = glutathionyl-S-S-[glutaredoxin] + arsenite + H2O</text>
        <dbReference type="Rhea" id="RHEA:22016"/>
        <dbReference type="Rhea" id="RHEA-COMP:10729"/>
        <dbReference type="Rhea" id="RHEA-COMP:17668"/>
        <dbReference type="ChEBI" id="CHEBI:15377"/>
        <dbReference type="ChEBI" id="CHEBI:15378"/>
        <dbReference type="ChEBI" id="CHEBI:29242"/>
        <dbReference type="ChEBI" id="CHEBI:29950"/>
        <dbReference type="ChEBI" id="CHEBI:48597"/>
        <dbReference type="ChEBI" id="CHEBI:57925"/>
        <dbReference type="ChEBI" id="CHEBI:146199"/>
        <dbReference type="EC" id="1.20.4.1"/>
    </reaction>
</comment>
<evidence type="ECO:0000313" key="7">
    <source>
        <dbReference type="Proteomes" id="UP000030475"/>
    </source>
</evidence>
<dbReference type="Pfam" id="PF03960">
    <property type="entry name" value="ArsC"/>
    <property type="match status" value="1"/>
</dbReference>
<gene>
    <name evidence="5" type="primary">arsC</name>
    <name evidence="6" type="ORF">CWD88_22450</name>
    <name evidence="5" type="ORF">Y036_5145</name>
</gene>
<dbReference type="GO" id="GO:0008794">
    <property type="term" value="F:arsenate reductase (glutaredoxin) activity"/>
    <property type="evidence" value="ECO:0007669"/>
    <property type="project" value="UniProtKB-UniRule"/>
</dbReference>
<dbReference type="GeneID" id="93064603"/>
<comment type="similarity">
    <text evidence="1 3 4">Belongs to the ArsC family.</text>
</comment>
<evidence type="ECO:0000256" key="4">
    <source>
        <dbReference type="RuleBase" id="RU362029"/>
    </source>
</evidence>
<evidence type="ECO:0000256" key="2">
    <source>
        <dbReference type="ARBA" id="ARBA00023002"/>
    </source>
</evidence>
<dbReference type="PANTHER" id="PTHR30041">
    <property type="entry name" value="ARSENATE REDUCTASE"/>
    <property type="match status" value="1"/>
</dbReference>
<evidence type="ECO:0000256" key="1">
    <source>
        <dbReference type="ARBA" id="ARBA00007198"/>
    </source>
</evidence>
<organism evidence="5 7">
    <name type="scientific">Burkholderia pseudomallei</name>
    <name type="common">Pseudomonas pseudomallei</name>
    <dbReference type="NCBI Taxonomy" id="28450"/>
    <lineage>
        <taxon>Bacteria</taxon>
        <taxon>Pseudomonadati</taxon>
        <taxon>Pseudomonadota</taxon>
        <taxon>Betaproteobacteria</taxon>
        <taxon>Burkholderiales</taxon>
        <taxon>Burkholderiaceae</taxon>
        <taxon>Burkholderia</taxon>
        <taxon>pseudomallei group</taxon>
    </lineage>
</organism>
<reference evidence="6 8" key="2">
    <citation type="submission" date="2017-11" db="EMBL/GenBank/DDBJ databases">
        <title>Molecular characterization of Burkholderia pseudomallei and closely related isolates from Vietnam.</title>
        <authorList>
            <person name="Ustinov D.V."/>
            <person name="Antonov A.S."/>
            <person name="Avdusheva E.F."/>
            <person name="Shpak I.M."/>
            <person name="Zakharova I.B."/>
            <person name="Thi L.A."/>
            <person name="Teteryatnikova N."/>
            <person name="Lopasteyskaya Y.A."/>
            <person name="Kuzyutina J.A."/>
            <person name="Ngo T.N."/>
            <person name="Victorov D.V."/>
        </authorList>
    </citation>
    <scope>NUCLEOTIDE SEQUENCE [LARGE SCALE GENOMIC DNA]</scope>
    <source>
        <strain evidence="6 8">V1512</strain>
    </source>
</reference>
<dbReference type="EMBL" id="PHRB01000024">
    <property type="protein sequence ID" value="PJO64197.1"/>
    <property type="molecule type" value="Genomic_DNA"/>
</dbReference>
<keyword evidence="2 4" id="KW-0560">Oxidoreductase</keyword>
<dbReference type="InterPro" id="IPR006659">
    <property type="entry name" value="Arsenate_reductase"/>
</dbReference>
<name>A0A069BGA4_BURPE</name>
<dbReference type="RefSeq" id="WP_004525638.1">
    <property type="nucleotide sequence ID" value="NZ_AP028072.1"/>
</dbReference>
<comment type="caution">
    <text evidence="5">The sequence shown here is derived from an EMBL/GenBank/DDBJ whole genome shotgun (WGS) entry which is preliminary data.</text>
</comment>
<dbReference type="PANTHER" id="PTHR30041:SF4">
    <property type="entry name" value="ARSENATE REDUCTASE"/>
    <property type="match status" value="1"/>
</dbReference>
<reference evidence="5 7" key="1">
    <citation type="submission" date="2014-08" db="EMBL/GenBank/DDBJ databases">
        <authorList>
            <person name="Bunnell A."/>
            <person name="Chain P.S."/>
            <person name="Chertkov O."/>
            <person name="Currie B.J."/>
            <person name="Daligault H.E."/>
            <person name="Davenport K.W."/>
            <person name="Davis C."/>
            <person name="Gleasner C.D."/>
            <person name="Johnson S.L."/>
            <person name="Kaestli M."/>
            <person name="Koren S."/>
            <person name="Kunde Y.A."/>
            <person name="Mayo M."/>
            <person name="McMurry K.K."/>
            <person name="Price E.P."/>
            <person name="Reitenga K.G."/>
            <person name="Robison R."/>
            <person name="Rosovitz M.J."/>
            <person name="Sarovich D.S."/>
            <person name="Teshima H."/>
        </authorList>
    </citation>
    <scope>NUCLEOTIDE SEQUENCE [LARGE SCALE GENOMIC DNA]</scope>
    <source>
        <strain evidence="5 7">MSHR44</strain>
    </source>
</reference>
<accession>A0A069BGA4</accession>
<dbReference type="CDD" id="cd03034">
    <property type="entry name" value="ArsC_ArsC"/>
    <property type="match status" value="1"/>
</dbReference>